<dbReference type="FunFam" id="3.40.50.150:FF:000033">
    <property type="entry name" value="Histone-lysine N-methyltransferase, H3 lysine-79 specific"/>
    <property type="match status" value="1"/>
</dbReference>
<evidence type="ECO:0000256" key="16">
    <source>
        <dbReference type="PIRSR" id="PIRSR017570-1"/>
    </source>
</evidence>
<dbReference type="PANTHER" id="PTHR21451">
    <property type="entry name" value="HISTONE H3 METHYLTRANSFERASE"/>
    <property type="match status" value="1"/>
</dbReference>
<dbReference type="Gene3D" id="1.10.260.170">
    <property type="match status" value="1"/>
</dbReference>
<evidence type="ECO:0000256" key="10">
    <source>
        <dbReference type="ARBA" id="ARBA00023015"/>
    </source>
</evidence>
<dbReference type="GO" id="GO:0031509">
    <property type="term" value="P:subtelomeric heterochromatin formation"/>
    <property type="evidence" value="ECO:0007669"/>
    <property type="project" value="InterPro"/>
</dbReference>
<dbReference type="EMBL" id="CP017820">
    <property type="protein sequence ID" value="APA11121.1"/>
    <property type="molecule type" value="Genomic_DNA"/>
</dbReference>
<feature type="region of interest" description="Disordered" evidence="17">
    <location>
        <begin position="30"/>
        <end position="124"/>
    </location>
</feature>
<evidence type="ECO:0000259" key="18">
    <source>
        <dbReference type="PROSITE" id="PS51569"/>
    </source>
</evidence>
<evidence type="ECO:0000256" key="11">
    <source>
        <dbReference type="ARBA" id="ARBA00023163"/>
    </source>
</evidence>
<keyword evidence="11 15" id="KW-0804">Transcription</keyword>
<evidence type="ECO:0000256" key="17">
    <source>
        <dbReference type="SAM" id="MobiDB-lite"/>
    </source>
</evidence>
<dbReference type="GO" id="GO:0006281">
    <property type="term" value="P:DNA repair"/>
    <property type="evidence" value="ECO:0007669"/>
    <property type="project" value="InterPro"/>
</dbReference>
<dbReference type="InterPro" id="IPR029063">
    <property type="entry name" value="SAM-dependent_MTases_sf"/>
</dbReference>
<proteinExistence type="inferred from homology"/>
<comment type="catalytic activity">
    <reaction evidence="14 15">
        <text>L-lysyl(79)-[histone H3] + 3 S-adenosyl-L-methionine = N(6),N(6),N(6)-trimethyl-L-lysyl(79)-[histone H3] + 3 S-adenosyl-L-homocysteine + 3 H(+)</text>
        <dbReference type="Rhea" id="RHEA:60328"/>
        <dbReference type="Rhea" id="RHEA-COMP:15549"/>
        <dbReference type="Rhea" id="RHEA-COMP:15552"/>
        <dbReference type="ChEBI" id="CHEBI:15378"/>
        <dbReference type="ChEBI" id="CHEBI:29969"/>
        <dbReference type="ChEBI" id="CHEBI:57856"/>
        <dbReference type="ChEBI" id="CHEBI:59789"/>
        <dbReference type="ChEBI" id="CHEBI:61961"/>
        <dbReference type="EC" id="2.1.1.360"/>
    </reaction>
</comment>
<evidence type="ECO:0000313" key="20">
    <source>
        <dbReference type="Proteomes" id="UP000177798"/>
    </source>
</evidence>
<comment type="similarity">
    <text evidence="15">Belongs to the class I-like SAM-binding methyltransferase superfamily. DOT1 family.</text>
</comment>
<dbReference type="GO" id="GO:0000786">
    <property type="term" value="C:nucleosome"/>
    <property type="evidence" value="ECO:0007669"/>
    <property type="project" value="InterPro"/>
</dbReference>
<keyword evidence="10 15" id="KW-0805">Transcription regulation</keyword>
<keyword evidence="7 15" id="KW-0949">S-adenosyl-L-methionine</keyword>
<evidence type="ECO:0000256" key="5">
    <source>
        <dbReference type="ARBA" id="ARBA00022603"/>
    </source>
</evidence>
<evidence type="ECO:0000313" key="19">
    <source>
        <dbReference type="EMBL" id="APA11121.1"/>
    </source>
</evidence>
<organism evidence="19 20">
    <name type="scientific">Sclerotinia sclerotiorum (strain ATCC 18683 / 1980 / Ss-1)</name>
    <name type="common">White mold</name>
    <name type="synonym">Whetzelinia sclerotiorum</name>
    <dbReference type="NCBI Taxonomy" id="665079"/>
    <lineage>
        <taxon>Eukaryota</taxon>
        <taxon>Fungi</taxon>
        <taxon>Dikarya</taxon>
        <taxon>Ascomycota</taxon>
        <taxon>Pezizomycotina</taxon>
        <taxon>Leotiomycetes</taxon>
        <taxon>Helotiales</taxon>
        <taxon>Sclerotiniaceae</taxon>
        <taxon>Sclerotinia</taxon>
    </lineage>
</organism>
<dbReference type="GO" id="GO:0000077">
    <property type="term" value="P:DNA damage checkpoint signaling"/>
    <property type="evidence" value="ECO:0007669"/>
    <property type="project" value="InterPro"/>
</dbReference>
<dbReference type="GO" id="GO:0042393">
    <property type="term" value="F:histone binding"/>
    <property type="evidence" value="ECO:0007669"/>
    <property type="project" value="InterPro"/>
</dbReference>
<evidence type="ECO:0000256" key="9">
    <source>
        <dbReference type="ARBA" id="ARBA00022853"/>
    </source>
</evidence>
<name>A0A1D9Q865_SCLS1</name>
<evidence type="ECO:0000256" key="6">
    <source>
        <dbReference type="ARBA" id="ARBA00022679"/>
    </source>
</evidence>
<dbReference type="InterPro" id="IPR030445">
    <property type="entry name" value="H3-K79_meTrfase"/>
</dbReference>
<protein>
    <recommendedName>
        <fullName evidence="4 15">Histone-lysine N-methyltransferase, H3 lysine-79 specific</fullName>
        <ecNumber evidence="3 15">2.1.1.360</ecNumber>
    </recommendedName>
    <alternativeName>
        <fullName evidence="13 15">Histone H3-K79 methyltransferase</fullName>
    </alternativeName>
</protein>
<keyword evidence="12 15" id="KW-0539">Nucleus</keyword>
<dbReference type="InterPro" id="IPR025789">
    <property type="entry name" value="DOT1_dom"/>
</dbReference>
<evidence type="ECO:0000256" key="15">
    <source>
        <dbReference type="PIRNR" id="PIRNR017570"/>
    </source>
</evidence>
<evidence type="ECO:0000256" key="14">
    <source>
        <dbReference type="ARBA" id="ARBA00047770"/>
    </source>
</evidence>
<keyword evidence="9 15" id="KW-0156">Chromatin regulator</keyword>
<dbReference type="VEuPathDB" id="FungiDB:sscle_07g058910"/>
<dbReference type="SUPFAM" id="SSF53335">
    <property type="entry name" value="S-adenosyl-L-methionine-dependent methyltransferases"/>
    <property type="match status" value="1"/>
</dbReference>
<dbReference type="InterPro" id="IPR021162">
    <property type="entry name" value="Dot1"/>
</dbReference>
<dbReference type="PROSITE" id="PS51569">
    <property type="entry name" value="DOT1"/>
    <property type="match status" value="1"/>
</dbReference>
<feature type="binding site" evidence="16">
    <location>
        <position position="394"/>
    </location>
    <ligand>
        <name>S-adenosyl-L-methionine</name>
        <dbReference type="ChEBI" id="CHEBI:59789"/>
    </ligand>
</feature>
<dbReference type="PANTHER" id="PTHR21451:SF0">
    <property type="entry name" value="HISTONE-LYSINE N-METHYLTRANSFERASE, H3 LYSINE-79 SPECIFIC"/>
    <property type="match status" value="1"/>
</dbReference>
<dbReference type="GO" id="GO:0032259">
    <property type="term" value="P:methylation"/>
    <property type="evidence" value="ECO:0007669"/>
    <property type="project" value="UniProtKB-KW"/>
</dbReference>
<dbReference type="Proteomes" id="UP000177798">
    <property type="component" value="Chromosome 7"/>
</dbReference>
<keyword evidence="6 15" id="KW-0808">Transferase</keyword>
<dbReference type="GO" id="GO:0000781">
    <property type="term" value="C:chromosome, telomeric region"/>
    <property type="evidence" value="ECO:0007669"/>
    <property type="project" value="GOC"/>
</dbReference>
<feature type="binding site" evidence="16">
    <location>
        <begin position="344"/>
        <end position="347"/>
    </location>
    <ligand>
        <name>S-adenosyl-L-methionine</name>
        <dbReference type="ChEBI" id="CHEBI:59789"/>
    </ligand>
</feature>
<dbReference type="OrthoDB" id="443402at2759"/>
<sequence length="549" mass="61836">MSLNFGQKNLTIKPVVPKYKIETIKVPKQSPRPILPTRTSSNNLRTGAPATKVADARGRLAISTSNSGAGKKRKEREISGSRGVGKNSNLKARRSPSQRPLQTDSEEDEETRIPAKRAKSENVELDLGRSLKDQKAFSSDAADNQGSKCKMIHAADVMMTKHRAKRGEKVCDRKKEEGEAVYLRYPSVRRMERYQLISEGEVIDPGEEELINPYDEIPKIAEIVKDEYLTEEQAAEFQHPETGIIRKINKATNNITWTLANKHKKPYDKAKLKELLVEFRNAVEVYNDALGTLTKNGSLAHNLDNKHSLSSKLLKMVLQQVYDRAVSPQVELTREYQNGTDYVYGELTFPFISRILKEDTHMKSDQVFIDLGSGVGNVVIHAALQVGCESWGCEIMENCCKLALIQKTEFFARCRAWGLSAGSVNLEEGNFMENTKIHEAMRRADVILVNNQVFNPDLNQHLVDLFLDLKEGCKIVSLKTFVPDGHVVNRYNQDNPINLLRVEKKTFAQGDVSWQGGGGNYYVATKDSSIVANYHKSQEDRQVRGTRVR</sequence>
<dbReference type="GO" id="GO:0005634">
    <property type="term" value="C:nucleus"/>
    <property type="evidence" value="ECO:0007669"/>
    <property type="project" value="UniProtKB-SubCell"/>
</dbReference>
<evidence type="ECO:0000256" key="7">
    <source>
        <dbReference type="ARBA" id="ARBA00022691"/>
    </source>
</evidence>
<accession>A0A1D9Q865</accession>
<evidence type="ECO:0000256" key="8">
    <source>
        <dbReference type="ARBA" id="ARBA00022737"/>
    </source>
</evidence>
<gene>
    <name evidence="19" type="ORF">sscle_07g058910</name>
</gene>
<feature type="binding site" evidence="16">
    <location>
        <begin position="368"/>
        <end position="377"/>
    </location>
    <ligand>
        <name>S-adenosyl-L-methionine</name>
        <dbReference type="ChEBI" id="CHEBI:59789"/>
    </ligand>
</feature>
<feature type="domain" description="DOT1" evidence="18">
    <location>
        <begin position="225"/>
        <end position="539"/>
    </location>
</feature>
<evidence type="ECO:0000256" key="12">
    <source>
        <dbReference type="ARBA" id="ARBA00023242"/>
    </source>
</evidence>
<keyword evidence="5 15" id="KW-0489">Methyltransferase</keyword>
<dbReference type="CDD" id="cd02440">
    <property type="entry name" value="AdoMet_MTases"/>
    <property type="match status" value="1"/>
</dbReference>
<keyword evidence="8" id="KW-0677">Repeat</keyword>
<dbReference type="GO" id="GO:0140956">
    <property type="term" value="F:histone H3K79 trimethyltransferase activity"/>
    <property type="evidence" value="ECO:0007669"/>
    <property type="project" value="UniProtKB-EC"/>
</dbReference>
<dbReference type="PIRSF" id="PIRSF017570">
    <property type="entry name" value="Histone_H3-K79_MeTrfase"/>
    <property type="match status" value="1"/>
</dbReference>
<comment type="function">
    <text evidence="1 15">Histone methyltransferase that specifically trimethylates histone H3 to form H3K79me3. This methylation is required for telomere silencing and for the pachytene checkpoint during the meiotic cell cycle by allowing the recruitment of RAD9 to double strand breaks. Nucleosomes are preferred as substrate compared to free histone.</text>
</comment>
<evidence type="ECO:0000256" key="3">
    <source>
        <dbReference type="ARBA" id="ARBA00012190"/>
    </source>
</evidence>
<evidence type="ECO:0000256" key="13">
    <source>
        <dbReference type="ARBA" id="ARBA00029821"/>
    </source>
</evidence>
<comment type="subcellular location">
    <subcellularLocation>
        <location evidence="2 15">Nucleus</location>
    </subcellularLocation>
</comment>
<dbReference type="Gene3D" id="3.40.50.150">
    <property type="entry name" value="Vaccinia Virus protein VP39"/>
    <property type="match status" value="1"/>
</dbReference>
<evidence type="ECO:0000256" key="4">
    <source>
        <dbReference type="ARBA" id="ARBA00020987"/>
    </source>
</evidence>
<evidence type="ECO:0000256" key="2">
    <source>
        <dbReference type="ARBA" id="ARBA00004123"/>
    </source>
</evidence>
<evidence type="ECO:0000256" key="1">
    <source>
        <dbReference type="ARBA" id="ARBA00003482"/>
    </source>
</evidence>
<dbReference type="Pfam" id="PF08123">
    <property type="entry name" value="DOT1"/>
    <property type="match status" value="1"/>
</dbReference>
<dbReference type="AlphaFoldDB" id="A0A1D9Q865"/>
<reference evidence="20" key="1">
    <citation type="journal article" date="2017" name="Genome Biol. Evol.">
        <title>The complete genome sequence of the phytopathogenic fungus Sclerotinia sclerotiorum reveals insights into the genome architecture of broad host range pathogens.</title>
        <authorList>
            <person name="Derbyshire M."/>
            <person name="Denton-Giles M."/>
            <person name="Hegedus D."/>
            <person name="Seifbarghy S."/>
            <person name="Rollins J."/>
            <person name="van Kan J."/>
            <person name="Seidl M.F."/>
            <person name="Faino L."/>
            <person name="Mbengue M."/>
            <person name="Navaud O."/>
            <person name="Raffaele S."/>
            <person name="Hammond-Kosack K."/>
            <person name="Heard S."/>
            <person name="Oliver R."/>
        </authorList>
    </citation>
    <scope>NUCLEOTIDE SEQUENCE [LARGE SCALE GENOMIC DNA]</scope>
    <source>
        <strain evidence="20">ATCC 18683 / 1980 / Ss-1</strain>
    </source>
</reference>
<dbReference type="EC" id="2.1.1.360" evidence="3 15"/>